<evidence type="ECO:0000256" key="2">
    <source>
        <dbReference type="ARBA" id="ARBA00022679"/>
    </source>
</evidence>
<dbReference type="GO" id="GO:0005737">
    <property type="term" value="C:cytoplasm"/>
    <property type="evidence" value="ECO:0007669"/>
    <property type="project" value="TreeGrafter"/>
</dbReference>
<dbReference type="AlphaFoldDB" id="A0AAD8F2L6"/>
<proteinExistence type="inferred from homology"/>
<accession>A0AAD8F2L6</accession>
<dbReference type="Proteomes" id="UP001233172">
    <property type="component" value="Unassembled WGS sequence"/>
</dbReference>
<dbReference type="GO" id="GO:0008970">
    <property type="term" value="F:phospholipase A1 activity"/>
    <property type="evidence" value="ECO:0007669"/>
    <property type="project" value="TreeGrafter"/>
</dbReference>
<keyword evidence="3" id="KW-0378">Hydrolase</keyword>
<dbReference type="GO" id="GO:0070292">
    <property type="term" value="P:N-acylphosphatidylethanolamine metabolic process"/>
    <property type="evidence" value="ECO:0007669"/>
    <property type="project" value="TreeGrafter"/>
</dbReference>
<evidence type="ECO:0000313" key="6">
    <source>
        <dbReference type="EMBL" id="KAK0048348.1"/>
    </source>
</evidence>
<keyword evidence="7" id="KW-1185">Reference proteome</keyword>
<dbReference type="PANTHER" id="PTHR13943">
    <property type="entry name" value="HRAS-LIKE SUPPRESSOR - RELATED"/>
    <property type="match status" value="1"/>
</dbReference>
<evidence type="ECO:0000256" key="3">
    <source>
        <dbReference type="ARBA" id="ARBA00022801"/>
    </source>
</evidence>
<dbReference type="InterPro" id="IPR007053">
    <property type="entry name" value="LRAT_dom"/>
</dbReference>
<organism evidence="6 7">
    <name type="scientific">Biomphalaria pfeifferi</name>
    <name type="common">Bloodfluke planorb</name>
    <name type="synonym">Freshwater snail</name>
    <dbReference type="NCBI Taxonomy" id="112525"/>
    <lineage>
        <taxon>Eukaryota</taxon>
        <taxon>Metazoa</taxon>
        <taxon>Spiralia</taxon>
        <taxon>Lophotrochozoa</taxon>
        <taxon>Mollusca</taxon>
        <taxon>Gastropoda</taxon>
        <taxon>Heterobranchia</taxon>
        <taxon>Euthyneura</taxon>
        <taxon>Panpulmonata</taxon>
        <taxon>Hygrophila</taxon>
        <taxon>Lymnaeoidea</taxon>
        <taxon>Planorbidae</taxon>
        <taxon>Biomphalaria</taxon>
    </lineage>
</organism>
<sequence length="196" mass="22560">MQFFCSTLTKGLLQNSSPCLLKDKKAIQFNKGDLIKINRNFFWHWGVYNGSGCIIHVNNVNMEDGMCNAEVVCEPFNDVVGDCYYEKGNKKDAKWTPLDPEEIVKRAYESCKPFKYNVIFNNCEHFARWCRYDVDYSNQGNFLKTVLQDKLVTTLARDDIAELTNEQKEKLKDVINSKMLLGRGIQDASSSQEQSI</sequence>
<dbReference type="EMBL" id="JASAOG010000139">
    <property type="protein sequence ID" value="KAK0048348.1"/>
    <property type="molecule type" value="Genomic_DNA"/>
</dbReference>
<dbReference type="PROSITE" id="PS51934">
    <property type="entry name" value="LRAT"/>
    <property type="match status" value="1"/>
</dbReference>
<evidence type="ECO:0000313" key="7">
    <source>
        <dbReference type="Proteomes" id="UP001233172"/>
    </source>
</evidence>
<comment type="caution">
    <text evidence="6">The sequence shown here is derived from an EMBL/GenBank/DDBJ whole genome shotgun (WGS) entry which is preliminary data.</text>
</comment>
<dbReference type="Pfam" id="PF04970">
    <property type="entry name" value="LRAT"/>
    <property type="match status" value="1"/>
</dbReference>
<keyword evidence="4" id="KW-0443">Lipid metabolism</keyword>
<dbReference type="GO" id="GO:0016410">
    <property type="term" value="F:N-acyltransferase activity"/>
    <property type="evidence" value="ECO:0007669"/>
    <property type="project" value="TreeGrafter"/>
</dbReference>
<reference evidence="6" key="1">
    <citation type="journal article" date="2023" name="PLoS Negl. Trop. Dis.">
        <title>A genome sequence for Biomphalaria pfeifferi, the major vector snail for the human-infecting parasite Schistosoma mansoni.</title>
        <authorList>
            <person name="Bu L."/>
            <person name="Lu L."/>
            <person name="Laidemitt M.R."/>
            <person name="Zhang S.M."/>
            <person name="Mutuku M."/>
            <person name="Mkoji G."/>
            <person name="Steinauer M."/>
            <person name="Loker E.S."/>
        </authorList>
    </citation>
    <scope>NUCLEOTIDE SEQUENCE</scope>
    <source>
        <strain evidence="6">KasaAsao</strain>
    </source>
</reference>
<dbReference type="GO" id="GO:0004623">
    <property type="term" value="F:phospholipase A2 activity"/>
    <property type="evidence" value="ECO:0007669"/>
    <property type="project" value="TreeGrafter"/>
</dbReference>
<evidence type="ECO:0000256" key="1">
    <source>
        <dbReference type="ARBA" id="ARBA00007824"/>
    </source>
</evidence>
<reference evidence="6" key="2">
    <citation type="submission" date="2023-04" db="EMBL/GenBank/DDBJ databases">
        <authorList>
            <person name="Bu L."/>
            <person name="Lu L."/>
            <person name="Laidemitt M.R."/>
            <person name="Zhang S.M."/>
            <person name="Mutuku M."/>
            <person name="Mkoji G."/>
            <person name="Steinauer M."/>
            <person name="Loker E.S."/>
        </authorList>
    </citation>
    <scope>NUCLEOTIDE SEQUENCE</scope>
    <source>
        <strain evidence="6">KasaAsao</strain>
        <tissue evidence="6">Whole Snail</tissue>
    </source>
</reference>
<evidence type="ECO:0000259" key="5">
    <source>
        <dbReference type="PROSITE" id="PS51934"/>
    </source>
</evidence>
<protein>
    <submittedName>
        <fullName evidence="6">HRAS-like suppressor 2</fullName>
    </submittedName>
</protein>
<name>A0AAD8F2L6_BIOPF</name>
<gene>
    <name evidence="6" type="ORF">Bpfe_022290</name>
</gene>
<dbReference type="InterPro" id="IPR051496">
    <property type="entry name" value="H-rev107_PLA/AT"/>
</dbReference>
<feature type="domain" description="LRAT" evidence="5">
    <location>
        <begin position="34"/>
        <end position="139"/>
    </location>
</feature>
<dbReference type="PANTHER" id="PTHR13943:SF77">
    <property type="entry name" value="LRAT DOMAIN-CONTAINING PROTEIN"/>
    <property type="match status" value="1"/>
</dbReference>
<evidence type="ECO:0000256" key="4">
    <source>
        <dbReference type="ARBA" id="ARBA00023098"/>
    </source>
</evidence>
<keyword evidence="2" id="KW-0808">Transferase</keyword>
<comment type="similarity">
    <text evidence="1">Belongs to the H-rev107 family.</text>
</comment>
<dbReference type="Gene3D" id="3.90.1720.10">
    <property type="entry name" value="endopeptidase domain like (from Nostoc punctiforme)"/>
    <property type="match status" value="1"/>
</dbReference>